<comment type="subcellular location">
    <subcellularLocation>
        <location evidence="2">Nucleus</location>
    </subcellularLocation>
</comment>
<accession>A0A1E1WB15</accession>
<dbReference type="GO" id="GO:0046872">
    <property type="term" value="F:metal ion binding"/>
    <property type="evidence" value="ECO:0007669"/>
    <property type="project" value="UniProtKB-KW"/>
</dbReference>
<reference evidence="9" key="1">
    <citation type="submission" date="2015-09" db="EMBL/GenBank/DDBJ databases">
        <title>De novo assembly of Pectinophora gossypiella (Pink Bollworm) gut transcriptome.</title>
        <authorList>
            <person name="Tassone E.E."/>
        </authorList>
    </citation>
    <scope>NUCLEOTIDE SEQUENCE</scope>
</reference>
<dbReference type="GO" id="GO:0004518">
    <property type="term" value="F:nuclease activity"/>
    <property type="evidence" value="ECO:0007669"/>
    <property type="project" value="UniProtKB-KW"/>
</dbReference>
<feature type="domain" description="DDE Tnp4" evidence="8">
    <location>
        <begin position="167"/>
        <end position="318"/>
    </location>
</feature>
<proteinExistence type="inferred from homology"/>
<comment type="similarity">
    <text evidence="3">Belongs to the HARBI1 family.</text>
</comment>
<evidence type="ECO:0000256" key="5">
    <source>
        <dbReference type="ARBA" id="ARBA00022723"/>
    </source>
</evidence>
<evidence type="ECO:0000259" key="8">
    <source>
        <dbReference type="Pfam" id="PF13359"/>
    </source>
</evidence>
<protein>
    <recommendedName>
        <fullName evidence="8">DDE Tnp4 domain-containing protein</fullName>
    </recommendedName>
</protein>
<dbReference type="PANTHER" id="PTHR22930:SF289">
    <property type="entry name" value="DDE TNP4 DOMAIN-CONTAINING PROTEIN-RELATED"/>
    <property type="match status" value="1"/>
</dbReference>
<evidence type="ECO:0000256" key="7">
    <source>
        <dbReference type="ARBA" id="ARBA00023242"/>
    </source>
</evidence>
<keyword evidence="5" id="KW-0479">Metal-binding</keyword>
<keyword evidence="7" id="KW-0539">Nucleus</keyword>
<sequence length="363" mass="41702">MELENILQEINYYDDLDHYDDLLWQDAYRLPKVYIRDAENPFEMRADRFQKRYRFCQESVLFITSLLRSDLEKQDNRGLPIAPEIAVLLTLRFYATASFQIVCGDLLHISQPTASNIITKVSKLLAQLHTHYIKFPRGAEANRNRELFKEMGRHGQWPGLPGIDGAIDCTHVKIVSTPGCQHHEVFRNRKSDFSINVQVVAGPRREILDIVARWAGSMHDSRIFQMSSVYIKYTQGILNGRLVGDNGYPTLPFVLTPIRPAPEDAPSVRYNRAQIKTRNVVERTFSIWKQRFPCLSRGLGNKLSTVSHIIVSCAVLHNLSLILNDVMVFDENQNDEQEETDSLIPSTSTGFLIRNSIVENYYQ</sequence>
<keyword evidence="6" id="KW-0378">Hydrolase</keyword>
<dbReference type="EMBL" id="GDQN01006925">
    <property type="protein sequence ID" value="JAT84129.1"/>
    <property type="molecule type" value="Transcribed_RNA"/>
</dbReference>
<evidence type="ECO:0000256" key="1">
    <source>
        <dbReference type="ARBA" id="ARBA00001968"/>
    </source>
</evidence>
<keyword evidence="4" id="KW-0540">Nuclease</keyword>
<comment type="cofactor">
    <cofactor evidence="1">
        <name>a divalent metal cation</name>
        <dbReference type="ChEBI" id="CHEBI:60240"/>
    </cofactor>
</comment>
<evidence type="ECO:0000313" key="9">
    <source>
        <dbReference type="EMBL" id="JAT84129.1"/>
    </source>
</evidence>
<dbReference type="PANTHER" id="PTHR22930">
    <property type="match status" value="1"/>
</dbReference>
<gene>
    <name evidence="9" type="ORF">g.16066</name>
</gene>
<dbReference type="GO" id="GO:0016787">
    <property type="term" value="F:hydrolase activity"/>
    <property type="evidence" value="ECO:0007669"/>
    <property type="project" value="UniProtKB-KW"/>
</dbReference>
<dbReference type="Pfam" id="PF13359">
    <property type="entry name" value="DDE_Tnp_4"/>
    <property type="match status" value="1"/>
</dbReference>
<name>A0A1E1WB15_PECGO</name>
<organism evidence="9">
    <name type="scientific">Pectinophora gossypiella</name>
    <name type="common">Cotton pink bollworm</name>
    <name type="synonym">Depressaria gossypiella</name>
    <dbReference type="NCBI Taxonomy" id="13191"/>
    <lineage>
        <taxon>Eukaryota</taxon>
        <taxon>Metazoa</taxon>
        <taxon>Ecdysozoa</taxon>
        <taxon>Arthropoda</taxon>
        <taxon>Hexapoda</taxon>
        <taxon>Insecta</taxon>
        <taxon>Pterygota</taxon>
        <taxon>Neoptera</taxon>
        <taxon>Endopterygota</taxon>
        <taxon>Lepidoptera</taxon>
        <taxon>Glossata</taxon>
        <taxon>Ditrysia</taxon>
        <taxon>Gelechioidea</taxon>
        <taxon>Gelechiidae</taxon>
        <taxon>Apatetrinae</taxon>
        <taxon>Pectinophora</taxon>
    </lineage>
</organism>
<dbReference type="GO" id="GO:0005634">
    <property type="term" value="C:nucleus"/>
    <property type="evidence" value="ECO:0007669"/>
    <property type="project" value="UniProtKB-SubCell"/>
</dbReference>
<evidence type="ECO:0000256" key="6">
    <source>
        <dbReference type="ARBA" id="ARBA00022801"/>
    </source>
</evidence>
<evidence type="ECO:0000256" key="2">
    <source>
        <dbReference type="ARBA" id="ARBA00004123"/>
    </source>
</evidence>
<dbReference type="AlphaFoldDB" id="A0A1E1WB15"/>
<dbReference type="InterPro" id="IPR027806">
    <property type="entry name" value="HARBI1_dom"/>
</dbReference>
<dbReference type="OrthoDB" id="2430314at2759"/>
<evidence type="ECO:0000256" key="3">
    <source>
        <dbReference type="ARBA" id="ARBA00006958"/>
    </source>
</evidence>
<evidence type="ECO:0000256" key="4">
    <source>
        <dbReference type="ARBA" id="ARBA00022722"/>
    </source>
</evidence>
<dbReference type="InterPro" id="IPR045249">
    <property type="entry name" value="HARBI1-like"/>
</dbReference>